<sequence>MLKEIGVEEFDLLNKRYDQVVHLVTAADGAEEYYTLANNQTRKENVEAARKMDDKTRKVLFFFQNYLTLFSTSHQVPYLTFPK</sequence>
<reference evidence="1 2" key="1">
    <citation type="submission" date="2014-10" db="EMBL/GenBank/DDBJ databases">
        <title>Draft genome of the hookworm Ancylostoma caninum.</title>
        <authorList>
            <person name="Mitreva M."/>
        </authorList>
    </citation>
    <scope>NUCLEOTIDE SEQUENCE [LARGE SCALE GENOMIC DNA]</scope>
    <source>
        <strain evidence="1 2">Baltimore</strain>
    </source>
</reference>
<keyword evidence="2" id="KW-1185">Reference proteome</keyword>
<dbReference type="GO" id="GO:0005525">
    <property type="term" value="F:GTP binding"/>
    <property type="evidence" value="ECO:0007669"/>
    <property type="project" value="TreeGrafter"/>
</dbReference>
<name>A0A368FYS3_ANCCA</name>
<dbReference type="AlphaFoldDB" id="A0A368FYS3"/>
<dbReference type="GO" id="GO:0035091">
    <property type="term" value="F:phosphatidylinositol binding"/>
    <property type="evidence" value="ECO:0007669"/>
    <property type="project" value="TreeGrafter"/>
</dbReference>
<dbReference type="GO" id="GO:0045494">
    <property type="term" value="P:photoreceptor cell maintenance"/>
    <property type="evidence" value="ECO:0007669"/>
    <property type="project" value="TreeGrafter"/>
</dbReference>
<evidence type="ECO:0000313" key="1">
    <source>
        <dbReference type="EMBL" id="RCN37346.1"/>
    </source>
</evidence>
<gene>
    <name evidence="1" type="ORF">ANCCAN_16760</name>
</gene>
<proteinExistence type="predicted"/>
<protein>
    <submittedName>
        <fullName evidence="1">Uncharacterized protein</fullName>
    </submittedName>
</protein>
<dbReference type="Proteomes" id="UP000252519">
    <property type="component" value="Unassembled WGS sequence"/>
</dbReference>
<dbReference type="PANTHER" id="PTHR34932:SF1">
    <property type="entry name" value="TRPL TRANSLOCATION DEFECT PROTEIN 14"/>
    <property type="match status" value="1"/>
</dbReference>
<dbReference type="OrthoDB" id="6375174at2759"/>
<dbReference type="GO" id="GO:0070300">
    <property type="term" value="F:phosphatidic acid binding"/>
    <property type="evidence" value="ECO:0007669"/>
    <property type="project" value="TreeGrafter"/>
</dbReference>
<accession>A0A368FYS3</accession>
<evidence type="ECO:0000313" key="2">
    <source>
        <dbReference type="Proteomes" id="UP000252519"/>
    </source>
</evidence>
<dbReference type="InterPro" id="IPR053227">
    <property type="entry name" value="TRPL-trafficking_regulator"/>
</dbReference>
<dbReference type="EMBL" id="JOJR01000477">
    <property type="protein sequence ID" value="RCN37346.1"/>
    <property type="molecule type" value="Genomic_DNA"/>
</dbReference>
<dbReference type="PANTHER" id="PTHR34932">
    <property type="entry name" value="TRPL TRANSLOCATION DEFECT PROTEIN 14"/>
    <property type="match status" value="1"/>
</dbReference>
<organism evidence="1 2">
    <name type="scientific">Ancylostoma caninum</name>
    <name type="common">Dog hookworm</name>
    <dbReference type="NCBI Taxonomy" id="29170"/>
    <lineage>
        <taxon>Eukaryota</taxon>
        <taxon>Metazoa</taxon>
        <taxon>Ecdysozoa</taxon>
        <taxon>Nematoda</taxon>
        <taxon>Chromadorea</taxon>
        <taxon>Rhabditida</taxon>
        <taxon>Rhabditina</taxon>
        <taxon>Rhabditomorpha</taxon>
        <taxon>Strongyloidea</taxon>
        <taxon>Ancylostomatidae</taxon>
        <taxon>Ancylostomatinae</taxon>
        <taxon>Ancylostoma</taxon>
    </lineage>
</organism>
<comment type="caution">
    <text evidence="1">The sequence shown here is derived from an EMBL/GenBank/DDBJ whole genome shotgun (WGS) entry which is preliminary data.</text>
</comment>